<sequence>MDIKQSDKGQAASWQYIPDTDTLVKYLDIKNLKELSKCCKRYRKQLEPKVLENLSLSHLSFDKWDIPKQLTWSSCEKLLECLEIDLGNKIKFVKKFTLDCNIKCPFGEKFVKLLPNIKALRLIDTCNGECSWERSVVTILKGMKCLERVELEDFWDYLNNCYDKELLFPKSLKSLKISTAYGITCYDDRLMIYDKIDSKYVNLRSLSIASNTVLHNLSCGMPNLLEVEILGMDNMDQPKFIKFLKANPQLKKLNTNLKYYSEEIVKTILSSKHLEIWINSESGCDEAEVYNIPSNYSIKCLKFGSCKIPNFLVLKITDACKSLETLEFLNYHYLNDSNWSKFERRVNILKLTDYSFPHSTIKGIDVSGIFNQIHVKLYYPNDNFINKFSNDKLNNYKFIPPTIKFGTAKFINNSN</sequence>
<protein>
    <recommendedName>
        <fullName evidence="3">F-box domain-containing protein</fullName>
    </recommendedName>
</protein>
<gene>
    <name evidence="1" type="ORF">CONCODRAFT_7744</name>
</gene>
<dbReference type="Gene3D" id="3.80.10.10">
    <property type="entry name" value="Ribonuclease Inhibitor"/>
    <property type="match status" value="1"/>
</dbReference>
<dbReference type="Proteomes" id="UP000070444">
    <property type="component" value="Unassembled WGS sequence"/>
</dbReference>
<keyword evidence="2" id="KW-1185">Reference proteome</keyword>
<dbReference type="EMBL" id="KQ964523">
    <property type="protein sequence ID" value="KXN69798.1"/>
    <property type="molecule type" value="Genomic_DNA"/>
</dbReference>
<dbReference type="AlphaFoldDB" id="A0A137P445"/>
<name>A0A137P445_CONC2</name>
<accession>A0A137P445</accession>
<dbReference type="InterPro" id="IPR032675">
    <property type="entry name" value="LRR_dom_sf"/>
</dbReference>
<evidence type="ECO:0008006" key="3">
    <source>
        <dbReference type="Google" id="ProtNLM"/>
    </source>
</evidence>
<proteinExistence type="predicted"/>
<dbReference type="SUPFAM" id="SSF52047">
    <property type="entry name" value="RNI-like"/>
    <property type="match status" value="1"/>
</dbReference>
<evidence type="ECO:0000313" key="2">
    <source>
        <dbReference type="Proteomes" id="UP000070444"/>
    </source>
</evidence>
<evidence type="ECO:0000313" key="1">
    <source>
        <dbReference type="EMBL" id="KXN69798.1"/>
    </source>
</evidence>
<reference evidence="1 2" key="1">
    <citation type="journal article" date="2015" name="Genome Biol. Evol.">
        <title>Phylogenomic analyses indicate that early fungi evolved digesting cell walls of algal ancestors of land plants.</title>
        <authorList>
            <person name="Chang Y."/>
            <person name="Wang S."/>
            <person name="Sekimoto S."/>
            <person name="Aerts A.L."/>
            <person name="Choi C."/>
            <person name="Clum A."/>
            <person name="LaButti K.M."/>
            <person name="Lindquist E.A."/>
            <person name="Yee Ngan C."/>
            <person name="Ohm R.A."/>
            <person name="Salamov A.A."/>
            <person name="Grigoriev I.V."/>
            <person name="Spatafora J.W."/>
            <person name="Berbee M.L."/>
        </authorList>
    </citation>
    <scope>NUCLEOTIDE SEQUENCE [LARGE SCALE GENOMIC DNA]</scope>
    <source>
        <strain evidence="1 2">NRRL 28638</strain>
    </source>
</reference>
<organism evidence="1 2">
    <name type="scientific">Conidiobolus coronatus (strain ATCC 28846 / CBS 209.66 / NRRL 28638)</name>
    <name type="common">Delacroixia coronata</name>
    <dbReference type="NCBI Taxonomy" id="796925"/>
    <lineage>
        <taxon>Eukaryota</taxon>
        <taxon>Fungi</taxon>
        <taxon>Fungi incertae sedis</taxon>
        <taxon>Zoopagomycota</taxon>
        <taxon>Entomophthoromycotina</taxon>
        <taxon>Entomophthoromycetes</taxon>
        <taxon>Entomophthorales</taxon>
        <taxon>Ancylistaceae</taxon>
        <taxon>Conidiobolus</taxon>
    </lineage>
</organism>